<evidence type="ECO:0000313" key="1">
    <source>
        <dbReference type="EMBL" id="KAF8427195.1"/>
    </source>
</evidence>
<sequence length="149" mass="16430">MLHLSRGGHASKGVSVTVKVSDLDLATLSHVGVVSSSPAQWDRKRLSSQPIHSMCGRMSKCSYCSPQKQTQHVSNDTTTVIARHATPCTHTAYRILFRVRRRSFGGKLPMSFPRSVPTVPAFCNYVPRFSYPPRKDSSQSSGVTVNPKK</sequence>
<protein>
    <submittedName>
        <fullName evidence="1">Uncharacterized protein</fullName>
    </submittedName>
</protein>
<dbReference type="AlphaFoldDB" id="A0AAD4G7W4"/>
<name>A0AAD4G7W4_BOLED</name>
<evidence type="ECO:0000313" key="2">
    <source>
        <dbReference type="Proteomes" id="UP001194468"/>
    </source>
</evidence>
<dbReference type="EMBL" id="WHUW01000080">
    <property type="protein sequence ID" value="KAF8427195.1"/>
    <property type="molecule type" value="Genomic_DNA"/>
</dbReference>
<reference evidence="1" key="1">
    <citation type="submission" date="2019-10" db="EMBL/GenBank/DDBJ databases">
        <authorList>
            <consortium name="DOE Joint Genome Institute"/>
            <person name="Kuo A."/>
            <person name="Miyauchi S."/>
            <person name="Kiss E."/>
            <person name="Drula E."/>
            <person name="Kohler A."/>
            <person name="Sanchez-Garcia M."/>
            <person name="Andreopoulos B."/>
            <person name="Barry K.W."/>
            <person name="Bonito G."/>
            <person name="Buee M."/>
            <person name="Carver A."/>
            <person name="Chen C."/>
            <person name="Cichocki N."/>
            <person name="Clum A."/>
            <person name="Culley D."/>
            <person name="Crous P.W."/>
            <person name="Fauchery L."/>
            <person name="Girlanda M."/>
            <person name="Hayes R."/>
            <person name="Keri Z."/>
            <person name="LaButti K."/>
            <person name="Lipzen A."/>
            <person name="Lombard V."/>
            <person name="Magnuson J."/>
            <person name="Maillard F."/>
            <person name="Morin E."/>
            <person name="Murat C."/>
            <person name="Nolan M."/>
            <person name="Ohm R."/>
            <person name="Pangilinan J."/>
            <person name="Pereira M."/>
            <person name="Perotto S."/>
            <person name="Peter M."/>
            <person name="Riley R."/>
            <person name="Sitrit Y."/>
            <person name="Stielow B."/>
            <person name="Szollosi G."/>
            <person name="Zifcakova L."/>
            <person name="Stursova M."/>
            <person name="Spatafora J.W."/>
            <person name="Tedersoo L."/>
            <person name="Vaario L.-M."/>
            <person name="Yamada A."/>
            <person name="Yan M."/>
            <person name="Wang P."/>
            <person name="Xu J."/>
            <person name="Bruns T."/>
            <person name="Baldrian P."/>
            <person name="Vilgalys R."/>
            <person name="Henrissat B."/>
            <person name="Grigoriev I.V."/>
            <person name="Hibbett D."/>
            <person name="Nagy L.G."/>
            <person name="Martin F.M."/>
        </authorList>
    </citation>
    <scope>NUCLEOTIDE SEQUENCE</scope>
    <source>
        <strain evidence="1">BED1</strain>
    </source>
</reference>
<comment type="caution">
    <text evidence="1">The sequence shown here is derived from an EMBL/GenBank/DDBJ whole genome shotgun (WGS) entry which is preliminary data.</text>
</comment>
<accession>A0AAD4G7W4</accession>
<organism evidence="1 2">
    <name type="scientific">Boletus edulis BED1</name>
    <dbReference type="NCBI Taxonomy" id="1328754"/>
    <lineage>
        <taxon>Eukaryota</taxon>
        <taxon>Fungi</taxon>
        <taxon>Dikarya</taxon>
        <taxon>Basidiomycota</taxon>
        <taxon>Agaricomycotina</taxon>
        <taxon>Agaricomycetes</taxon>
        <taxon>Agaricomycetidae</taxon>
        <taxon>Boletales</taxon>
        <taxon>Boletineae</taxon>
        <taxon>Boletaceae</taxon>
        <taxon>Boletoideae</taxon>
        <taxon>Boletus</taxon>
    </lineage>
</organism>
<dbReference type="Proteomes" id="UP001194468">
    <property type="component" value="Unassembled WGS sequence"/>
</dbReference>
<reference evidence="1" key="2">
    <citation type="journal article" date="2020" name="Nat. Commun.">
        <title>Large-scale genome sequencing of mycorrhizal fungi provides insights into the early evolution of symbiotic traits.</title>
        <authorList>
            <person name="Miyauchi S."/>
            <person name="Kiss E."/>
            <person name="Kuo A."/>
            <person name="Drula E."/>
            <person name="Kohler A."/>
            <person name="Sanchez-Garcia M."/>
            <person name="Morin E."/>
            <person name="Andreopoulos B."/>
            <person name="Barry K.W."/>
            <person name="Bonito G."/>
            <person name="Buee M."/>
            <person name="Carver A."/>
            <person name="Chen C."/>
            <person name="Cichocki N."/>
            <person name="Clum A."/>
            <person name="Culley D."/>
            <person name="Crous P.W."/>
            <person name="Fauchery L."/>
            <person name="Girlanda M."/>
            <person name="Hayes R.D."/>
            <person name="Keri Z."/>
            <person name="LaButti K."/>
            <person name="Lipzen A."/>
            <person name="Lombard V."/>
            <person name="Magnuson J."/>
            <person name="Maillard F."/>
            <person name="Murat C."/>
            <person name="Nolan M."/>
            <person name="Ohm R.A."/>
            <person name="Pangilinan J."/>
            <person name="Pereira M.F."/>
            <person name="Perotto S."/>
            <person name="Peter M."/>
            <person name="Pfister S."/>
            <person name="Riley R."/>
            <person name="Sitrit Y."/>
            <person name="Stielow J.B."/>
            <person name="Szollosi G."/>
            <person name="Zifcakova L."/>
            <person name="Stursova M."/>
            <person name="Spatafora J.W."/>
            <person name="Tedersoo L."/>
            <person name="Vaario L.M."/>
            <person name="Yamada A."/>
            <person name="Yan M."/>
            <person name="Wang P."/>
            <person name="Xu J."/>
            <person name="Bruns T."/>
            <person name="Baldrian P."/>
            <person name="Vilgalys R."/>
            <person name="Dunand C."/>
            <person name="Henrissat B."/>
            <person name="Grigoriev I.V."/>
            <person name="Hibbett D."/>
            <person name="Nagy L.G."/>
            <person name="Martin F.M."/>
        </authorList>
    </citation>
    <scope>NUCLEOTIDE SEQUENCE</scope>
    <source>
        <strain evidence="1">BED1</strain>
    </source>
</reference>
<proteinExistence type="predicted"/>
<gene>
    <name evidence="1" type="ORF">L210DRAFT_3173433</name>
</gene>
<keyword evidence="2" id="KW-1185">Reference proteome</keyword>